<feature type="transmembrane region" description="Helical" evidence="1">
    <location>
        <begin position="7"/>
        <end position="26"/>
    </location>
</feature>
<reference evidence="2" key="1">
    <citation type="submission" date="2018-06" db="EMBL/GenBank/DDBJ databases">
        <authorList>
            <person name="Zhirakovskaya E."/>
        </authorList>
    </citation>
    <scope>NUCLEOTIDE SEQUENCE</scope>
</reference>
<keyword evidence="1" id="KW-1133">Transmembrane helix</keyword>
<sequence length="142" mass="15773">MKKGIKITGVLFLVAVMAVAYVWFFVYNKPHRNFEKAKPVIVESARQSYQNFKADPRAAEAGKVIEIHGVPSGIEHSDSLVVVVFAFQKGMFGNEGVRCTVLPDFRKEAATLSLRDTVYIKGFCSGYNGTDVILEDCSIIHK</sequence>
<evidence type="ECO:0000313" key="2">
    <source>
        <dbReference type="EMBL" id="VAW30000.1"/>
    </source>
</evidence>
<protein>
    <recommendedName>
        <fullName evidence="3">tRNA_anti-like</fullName>
    </recommendedName>
</protein>
<dbReference type="Pfam" id="PF12869">
    <property type="entry name" value="tRNA_anti-like"/>
    <property type="match status" value="1"/>
</dbReference>
<proteinExistence type="predicted"/>
<dbReference type="AlphaFoldDB" id="A0A3B0ULM1"/>
<dbReference type="EMBL" id="UOET01000453">
    <property type="protein sequence ID" value="VAW30000.1"/>
    <property type="molecule type" value="Genomic_DNA"/>
</dbReference>
<evidence type="ECO:0008006" key="3">
    <source>
        <dbReference type="Google" id="ProtNLM"/>
    </source>
</evidence>
<accession>A0A3B0ULM1</accession>
<gene>
    <name evidence="2" type="ORF">MNBD_BACTEROID07-452</name>
</gene>
<organism evidence="2">
    <name type="scientific">hydrothermal vent metagenome</name>
    <dbReference type="NCBI Taxonomy" id="652676"/>
    <lineage>
        <taxon>unclassified sequences</taxon>
        <taxon>metagenomes</taxon>
        <taxon>ecological metagenomes</taxon>
    </lineage>
</organism>
<evidence type="ECO:0000256" key="1">
    <source>
        <dbReference type="SAM" id="Phobius"/>
    </source>
</evidence>
<dbReference type="InterPro" id="IPR024422">
    <property type="entry name" value="Protein_unknown_function_OB"/>
</dbReference>
<keyword evidence="1" id="KW-0472">Membrane</keyword>
<name>A0A3B0ULM1_9ZZZZ</name>
<keyword evidence="1" id="KW-0812">Transmembrane</keyword>